<name>A0A061ANZ4_RHOTO</name>
<dbReference type="Pfam" id="PF00169">
    <property type="entry name" value="PH"/>
    <property type="match status" value="1"/>
</dbReference>
<proteinExistence type="predicted"/>
<feature type="region of interest" description="Disordered" evidence="1">
    <location>
        <begin position="386"/>
        <end position="407"/>
    </location>
</feature>
<dbReference type="GO" id="GO:0003779">
    <property type="term" value="F:actin binding"/>
    <property type="evidence" value="ECO:0007669"/>
    <property type="project" value="InterPro"/>
</dbReference>
<feature type="compositionally biased region" description="Polar residues" evidence="1">
    <location>
        <begin position="131"/>
        <end position="149"/>
    </location>
</feature>
<feature type="domain" description="PH" evidence="2">
    <location>
        <begin position="513"/>
        <end position="611"/>
    </location>
</feature>
<dbReference type="InterPro" id="IPR052293">
    <property type="entry name" value="SRRP"/>
</dbReference>
<feature type="compositionally biased region" description="Polar residues" evidence="1">
    <location>
        <begin position="243"/>
        <end position="253"/>
    </location>
</feature>
<dbReference type="EMBL" id="LK052939">
    <property type="protein sequence ID" value="CDR39275.1"/>
    <property type="molecule type" value="Genomic_DNA"/>
</dbReference>
<dbReference type="OrthoDB" id="2123378at2759"/>
<feature type="region of interest" description="Disordered" evidence="1">
    <location>
        <begin position="131"/>
        <end position="278"/>
    </location>
</feature>
<dbReference type="InterPro" id="IPR029006">
    <property type="entry name" value="ADF-H/Gelsolin-like_dom_sf"/>
</dbReference>
<dbReference type="InterPro" id="IPR001849">
    <property type="entry name" value="PH_domain"/>
</dbReference>
<evidence type="ECO:0000313" key="3">
    <source>
        <dbReference type="EMBL" id="CDR39275.1"/>
    </source>
</evidence>
<feature type="compositionally biased region" description="Low complexity" evidence="1">
    <location>
        <begin position="218"/>
        <end position="237"/>
    </location>
</feature>
<dbReference type="PROSITE" id="PS50003">
    <property type="entry name" value="PH_DOMAIN"/>
    <property type="match status" value="1"/>
</dbReference>
<dbReference type="Gene3D" id="3.40.20.10">
    <property type="entry name" value="Severin"/>
    <property type="match status" value="1"/>
</dbReference>
<dbReference type="AlphaFoldDB" id="A0A061ANZ4"/>
<dbReference type="PANTHER" id="PTHR12239:SF41">
    <property type="entry name" value="MEMBRANE ASSOCIATED PROTEIN, PUTATIVE-RELATED"/>
    <property type="match status" value="1"/>
</dbReference>
<dbReference type="Pfam" id="PF00241">
    <property type="entry name" value="Cofilin_ADF"/>
    <property type="match status" value="1"/>
</dbReference>
<evidence type="ECO:0000256" key="1">
    <source>
        <dbReference type="SAM" id="MobiDB-lite"/>
    </source>
</evidence>
<reference evidence="3" key="1">
    <citation type="journal article" date="2014" name="Genome Announc.">
        <title>Draft genome sequence of Rhodosporidium toruloides CECT1137, an oleaginous yeast of biotechnological interest.</title>
        <authorList>
            <person name="Morin N."/>
            <person name="Calcas X."/>
            <person name="Devillers H."/>
            <person name="Durrens P."/>
            <person name="Sherman D.J."/>
            <person name="Nicaud J.-M."/>
            <person name="Neuveglise C."/>
        </authorList>
    </citation>
    <scope>NUCLEOTIDE SEQUENCE</scope>
    <source>
        <strain evidence="3">CECT1137</strain>
    </source>
</reference>
<sequence length="612" mass="67444">MTLDLSDPAISTAYEALLSAEGAGVDWLILGYGGAQNKLALLAKGSGGLEELRGRLVAGEVLYGLLKVEGRTLLWSQVPHEVGGVKRARALVHARTVANYFSHYSSLTFASPADLEPSVVSIRLFHQTPSAHASPAIQQLPSPRSQQHSPEPAAGRRPSVPEASYASESANGDPRARSATPTRGLFGVPTLSTHPPHTAVPPRTEHTTPAASPSSGYPAHLAHPASAPAQAAPHPLSEVASIPTASSPRTTRNLPPPQNSLSVPPASPPTFASSPASSPGLFESAAAAMLVASPSDSSIVLSAQEVPTDVAEEEQSMRRAPPPSAATTVPETHLPVSDIQSRTEALQMSDGDAHEKEAAVLEEPLRTAEEEAEDRRLIEEELERRRVEEEEARRRAAEEEEELRAQEEERLRLEAEAERVRQEEERRLAEEARIAEEERRAEEQRLADEAERLRLEEEERTRKAEEEMRLLIERQRLEKQLREEEEARQREQARLREIEERKQRLVQARDSGGVMLSGTVNVQGGGSMLWKRRFFQVRGSGLELFKGEADADQPLDTVAGDHIVKITDNPEEALVPHSFKLTLRDDDEYLFYYNTEEEKSRLVEALNCAMRR</sequence>
<evidence type="ECO:0000259" key="2">
    <source>
        <dbReference type="PROSITE" id="PS50003"/>
    </source>
</evidence>
<protein>
    <submittedName>
        <fullName evidence="3">RHTO0S04e03466g1_1</fullName>
    </submittedName>
</protein>
<feature type="region of interest" description="Disordered" evidence="1">
    <location>
        <begin position="305"/>
        <end position="330"/>
    </location>
</feature>
<dbReference type="PANTHER" id="PTHR12239">
    <property type="entry name" value="PROTEIN CBG20215-RELATED"/>
    <property type="match status" value="1"/>
</dbReference>
<accession>A0A061ANZ4</accession>
<dbReference type="SUPFAM" id="SSF55753">
    <property type="entry name" value="Actin depolymerizing proteins"/>
    <property type="match status" value="1"/>
</dbReference>
<dbReference type="InterPro" id="IPR011993">
    <property type="entry name" value="PH-like_dom_sf"/>
</dbReference>
<dbReference type="CDD" id="cd00821">
    <property type="entry name" value="PH"/>
    <property type="match status" value="1"/>
</dbReference>
<feature type="compositionally biased region" description="Low complexity" evidence="1">
    <location>
        <begin position="269"/>
        <end position="278"/>
    </location>
</feature>
<organism evidence="3">
    <name type="scientific">Rhodotorula toruloides</name>
    <name type="common">Yeast</name>
    <name type="synonym">Rhodosporidium toruloides</name>
    <dbReference type="NCBI Taxonomy" id="5286"/>
    <lineage>
        <taxon>Eukaryota</taxon>
        <taxon>Fungi</taxon>
        <taxon>Dikarya</taxon>
        <taxon>Basidiomycota</taxon>
        <taxon>Pucciniomycotina</taxon>
        <taxon>Microbotryomycetes</taxon>
        <taxon>Sporidiobolales</taxon>
        <taxon>Sporidiobolaceae</taxon>
        <taxon>Rhodotorula</taxon>
    </lineage>
</organism>
<gene>
    <name evidence="3" type="ORF">RHTO0S_04e03466g</name>
</gene>
<dbReference type="SUPFAM" id="SSF50729">
    <property type="entry name" value="PH domain-like"/>
    <property type="match status" value="1"/>
</dbReference>
<dbReference type="InterPro" id="IPR002108">
    <property type="entry name" value="ADF-H"/>
</dbReference>
<dbReference type="Gene3D" id="2.30.29.30">
    <property type="entry name" value="Pleckstrin-homology domain (PH domain)/Phosphotyrosine-binding domain (PTB)"/>
    <property type="match status" value="1"/>
</dbReference>